<accession>A0ABW7CA35</accession>
<organism evidence="1 2">
    <name type="scientific">Limnothrix redekei LRLZ20PSL1</name>
    <dbReference type="NCBI Taxonomy" id="3112953"/>
    <lineage>
        <taxon>Bacteria</taxon>
        <taxon>Bacillati</taxon>
        <taxon>Cyanobacteriota</taxon>
        <taxon>Cyanophyceae</taxon>
        <taxon>Pseudanabaenales</taxon>
        <taxon>Pseudanabaenaceae</taxon>
        <taxon>Limnothrix</taxon>
    </lineage>
</organism>
<reference evidence="2" key="1">
    <citation type="journal article" date="2024" name="Algal Res.">
        <title>Biochemical, toxicological and genomic investigation of a high-biomass producing Limnothrix strain isolated from Italian shallow drinking water reservoir.</title>
        <authorList>
            <person name="Simonazzi M."/>
            <person name="Shishido T.K."/>
            <person name="Delbaje E."/>
            <person name="Wahlsten M."/>
            <person name="Fewer D.P."/>
            <person name="Sivonen K."/>
            <person name="Pezzolesi L."/>
            <person name="Pistocchi R."/>
        </authorList>
    </citation>
    <scope>NUCLEOTIDE SEQUENCE [LARGE SCALE GENOMIC DNA]</scope>
    <source>
        <strain evidence="2">LRLZ20PSL1</strain>
    </source>
</reference>
<sequence length="152" mass="16720">MSLPSHVTDLSNQDYLVLGLATCFLKEEGELQSVSLIEPIPSAALETILQGIPTSYQWAIALPIEAALAASAAGQLPEGFPPESHWCADFEPRAIAAARTYRSRPSAQQHIPIGQRRTDLNHSVDRKRVLNANSMVRPEDNVKQHAYTHQVL</sequence>
<dbReference type="EMBL" id="JAZAQF010000059">
    <property type="protein sequence ID" value="MFG3818025.1"/>
    <property type="molecule type" value="Genomic_DNA"/>
</dbReference>
<gene>
    <name evidence="1" type="ORF">VPK24_10295</name>
</gene>
<dbReference type="Proteomes" id="UP001604335">
    <property type="component" value="Unassembled WGS sequence"/>
</dbReference>
<keyword evidence="2" id="KW-1185">Reference proteome</keyword>
<proteinExistence type="predicted"/>
<dbReference type="RefSeq" id="WP_199291368.1">
    <property type="nucleotide sequence ID" value="NZ_JAZAQF010000059.1"/>
</dbReference>
<comment type="caution">
    <text evidence="1">The sequence shown here is derived from an EMBL/GenBank/DDBJ whole genome shotgun (WGS) entry which is preliminary data.</text>
</comment>
<protein>
    <submittedName>
        <fullName evidence="1">Uncharacterized protein</fullName>
    </submittedName>
</protein>
<evidence type="ECO:0000313" key="1">
    <source>
        <dbReference type="EMBL" id="MFG3818025.1"/>
    </source>
</evidence>
<name>A0ABW7CA35_9CYAN</name>
<evidence type="ECO:0000313" key="2">
    <source>
        <dbReference type="Proteomes" id="UP001604335"/>
    </source>
</evidence>